<gene>
    <name evidence="2" type="ordered locus">Gura_3077</name>
</gene>
<dbReference type="SUPFAM" id="SSF48452">
    <property type="entry name" value="TPR-like"/>
    <property type="match status" value="1"/>
</dbReference>
<dbReference type="InterPro" id="IPR011990">
    <property type="entry name" value="TPR-like_helical_dom_sf"/>
</dbReference>
<dbReference type="Gene3D" id="1.25.40.10">
    <property type="entry name" value="Tetratricopeptide repeat domain"/>
    <property type="match status" value="2"/>
</dbReference>
<evidence type="ECO:0000256" key="1">
    <source>
        <dbReference type="SAM" id="SignalP"/>
    </source>
</evidence>
<feature type="chain" id="PRO_5002683335" evidence="1">
    <location>
        <begin position="20"/>
        <end position="629"/>
    </location>
</feature>
<keyword evidence="3" id="KW-1185">Reference proteome</keyword>
<reference evidence="2 3" key="1">
    <citation type="submission" date="2007-05" db="EMBL/GenBank/DDBJ databases">
        <title>Complete sequence of Geobacter uraniireducens Rf4.</title>
        <authorList>
            <consortium name="US DOE Joint Genome Institute"/>
            <person name="Copeland A."/>
            <person name="Lucas S."/>
            <person name="Lapidus A."/>
            <person name="Barry K."/>
            <person name="Detter J.C."/>
            <person name="Glavina del Rio T."/>
            <person name="Hammon N."/>
            <person name="Israni S."/>
            <person name="Dalin E."/>
            <person name="Tice H."/>
            <person name="Pitluck S."/>
            <person name="Chertkov O."/>
            <person name="Brettin T."/>
            <person name="Bruce D."/>
            <person name="Han C."/>
            <person name="Schmutz J."/>
            <person name="Larimer F."/>
            <person name="Land M."/>
            <person name="Hauser L."/>
            <person name="Kyrpides N."/>
            <person name="Mikhailova N."/>
            <person name="Shelobolina E."/>
            <person name="Aklujkar M."/>
            <person name="Lovley D."/>
            <person name="Richardson P."/>
        </authorList>
    </citation>
    <scope>NUCLEOTIDE SEQUENCE [LARGE SCALE GENOMIC DNA]</scope>
    <source>
        <strain evidence="2 3">Rf4</strain>
    </source>
</reference>
<feature type="signal peptide" evidence="1">
    <location>
        <begin position="1"/>
        <end position="19"/>
    </location>
</feature>
<dbReference type="EMBL" id="CP000698">
    <property type="protein sequence ID" value="ABQ27248.1"/>
    <property type="molecule type" value="Genomic_DNA"/>
</dbReference>
<sequence>MSRLILILVCLLSTTLSMAASTTPSNGLKDVYFGEALYHAFQGDWFQSIARLDTELGQHYGLDEPALDSLYYHINEAEFDVGDFELGYRMHLRAGRAITAVIEGNVEESVRNEAIYRLARLYFQKAQPENALHALERIRGTVPARIRDDLGFLRGQIFMANGRFVEAARIFKDLQNAKSLEGFASYNLGIALLKDGKEQDGRKSLDRTGQILSNSPSTLAIKDKSNLVLGYKLLDENAGENAKLVLERVRLSGPFSNRALLGSGWADASRGLFERALVPWSLLAEREVTDPAVQEALLAVPYAYGKLNIYGRAAVLYGKALESFGKEVDKLGASIKSVREGKFLQALAREELKQDSDWVVKLRNLPEAPETYYLLELMASHDFQDSLKNYLDLNELQKKLAGWERDLDAFEDIIQQRRTYYQPLLPEIHRAFRQLDSQMRLRLEQRDRVQKRLNAMLVAPRPDYLATAEERIATEKIGRLEQALVSNGGTAPDEIKDRISHLRGVLIWNISTEYDQRLTDAYKDLHDLNQVVDRLKKQYNAFVRTRQAATQSYEGYDDVIRRQRNLIASAQEKVKVLMVRQGNMLETMAANELTKRRERLEQFQITARFAIADSYDRATKTQTEKSVGK</sequence>
<evidence type="ECO:0000313" key="3">
    <source>
        <dbReference type="Proteomes" id="UP000006695"/>
    </source>
</evidence>
<dbReference type="AlphaFoldDB" id="A5G630"/>
<keyword evidence="1" id="KW-0732">Signal</keyword>
<name>A5G630_GEOUR</name>
<dbReference type="HOGENOM" id="CLU_029512_0_0_7"/>
<dbReference type="OrthoDB" id="6072288at2"/>
<evidence type="ECO:0000313" key="2">
    <source>
        <dbReference type="EMBL" id="ABQ27248.1"/>
    </source>
</evidence>
<dbReference type="STRING" id="351605.Gura_3077"/>
<dbReference type="RefSeq" id="WP_011939915.1">
    <property type="nucleotide sequence ID" value="NC_009483.1"/>
</dbReference>
<organism evidence="2 3">
    <name type="scientific">Geotalea uraniireducens (strain Rf4)</name>
    <name type="common">Geobacter uraniireducens</name>
    <dbReference type="NCBI Taxonomy" id="351605"/>
    <lineage>
        <taxon>Bacteria</taxon>
        <taxon>Pseudomonadati</taxon>
        <taxon>Thermodesulfobacteriota</taxon>
        <taxon>Desulfuromonadia</taxon>
        <taxon>Geobacterales</taxon>
        <taxon>Geobacteraceae</taxon>
        <taxon>Geotalea</taxon>
    </lineage>
</organism>
<protein>
    <submittedName>
        <fullName evidence="2">Uncharacterized protein</fullName>
    </submittedName>
</protein>
<proteinExistence type="predicted"/>
<dbReference type="Proteomes" id="UP000006695">
    <property type="component" value="Chromosome"/>
</dbReference>
<accession>A5G630</accession>
<dbReference type="KEGG" id="gur:Gura_3077"/>